<dbReference type="Gene3D" id="3.40.720.10">
    <property type="entry name" value="Alkaline Phosphatase, subunit A"/>
    <property type="match status" value="1"/>
</dbReference>
<dbReference type="HOGENOM" id="CLU_444603_0_0_0"/>
<keyword evidence="6" id="KW-1185">Reference proteome</keyword>
<dbReference type="AlphaFoldDB" id="D5EMJ6"/>
<evidence type="ECO:0000313" key="6">
    <source>
        <dbReference type="Proteomes" id="UP000000925"/>
    </source>
</evidence>
<dbReference type="GO" id="GO:0008484">
    <property type="term" value="F:sulfuric ester hydrolase activity"/>
    <property type="evidence" value="ECO:0007669"/>
    <property type="project" value="TreeGrafter"/>
</dbReference>
<feature type="domain" description="Sulfatase N-terminal" evidence="4">
    <location>
        <begin position="30"/>
        <end position="462"/>
    </location>
</feature>
<dbReference type="Proteomes" id="UP000000925">
    <property type="component" value="Chromosome"/>
</dbReference>
<dbReference type="Pfam" id="PF00884">
    <property type="entry name" value="Sulfatase"/>
    <property type="match status" value="1"/>
</dbReference>
<evidence type="ECO:0000256" key="2">
    <source>
        <dbReference type="ARBA" id="ARBA00022801"/>
    </source>
</evidence>
<dbReference type="InterPro" id="IPR000917">
    <property type="entry name" value="Sulfatase_N"/>
</dbReference>
<evidence type="ECO:0000313" key="5">
    <source>
        <dbReference type="EMBL" id="ADE53402.1"/>
    </source>
</evidence>
<dbReference type="EMBL" id="CP001998">
    <property type="protein sequence ID" value="ADE53402.1"/>
    <property type="molecule type" value="Genomic_DNA"/>
</dbReference>
<keyword evidence="1" id="KW-0479">Metal-binding</keyword>
<evidence type="ECO:0000256" key="1">
    <source>
        <dbReference type="ARBA" id="ARBA00022723"/>
    </source>
</evidence>
<feature type="signal peptide" evidence="3">
    <location>
        <begin position="1"/>
        <end position="24"/>
    </location>
</feature>
<protein>
    <submittedName>
        <fullName evidence="5">Sulfatase</fullName>
    </submittedName>
</protein>
<proteinExistence type="predicted"/>
<gene>
    <name evidence="5" type="ordered locus">Caka_0377</name>
</gene>
<sequence length="620" mass="70183">MKRMNPLKSAVLGGVSLLAASSYAAPLKQPNILWIITDDQRVDSVQYFNEKVYGTSESPLGYVESPNIDKLAAEGVLFTQAICNSPACGPSRGSMHSGRYPFRNGHYGFEMTHQEPDFVKPVVSQVLREHGYATATFGKDDHYIYRWGPGQGFYDAGFFDHRVHFKNDLQAQGFGDLFVKQSYDTVDGEIVKTGLTENVLYPDGRRKKYYVKRDKAELSAEDYDQIRKTDAEFDILRSYTRGNPMLILGGENPKPAQETVDAYIVDELLSYLDNANQPFKTMWGMKARGADTSKPQFIHLGFHLPHTPVIPPKSFRDRFKTKTYRVPEFDPSEVDKLPEQLKRIYNSMTIADFTDEEKQQAIQDYYAFCAHGDALIGEAVEAFKQYCEANDQEYLIIYTIGDHGWHLGEQGIEAKFGPWIQSISNAAIVVSSDPRLTPPGSVYEERVEFVDFAPTMMQAGGVDLEQRAYDYLDGYSLFDILQGKKPVRDYSLGEMNLVCGPRAFLHTDRFRFSMRTRPFDNWVKGEQVGKDLQWALEAPVEKVDLALYDLKHDPLERNNVADEPEYRALASWFRTKLGNIVLGDGRVECDWAFANTYVIGDFAKGADDKTIDLPAGLVPN</sequence>
<dbReference type="GO" id="GO:0005737">
    <property type="term" value="C:cytoplasm"/>
    <property type="evidence" value="ECO:0007669"/>
    <property type="project" value="TreeGrafter"/>
</dbReference>
<dbReference type="InterPro" id="IPR017850">
    <property type="entry name" value="Alkaline_phosphatase_core_sf"/>
</dbReference>
<dbReference type="PANTHER" id="PTHR45953">
    <property type="entry name" value="IDURONATE 2-SULFATASE"/>
    <property type="match status" value="1"/>
</dbReference>
<dbReference type="RefSeq" id="WP_013042127.1">
    <property type="nucleotide sequence ID" value="NC_014008.1"/>
</dbReference>
<dbReference type="GO" id="GO:0046872">
    <property type="term" value="F:metal ion binding"/>
    <property type="evidence" value="ECO:0007669"/>
    <property type="project" value="UniProtKB-KW"/>
</dbReference>
<feature type="chain" id="PRO_5003071283" evidence="3">
    <location>
        <begin position="25"/>
        <end position="620"/>
    </location>
</feature>
<dbReference type="PANTHER" id="PTHR45953:SF1">
    <property type="entry name" value="IDURONATE 2-SULFATASE"/>
    <property type="match status" value="1"/>
</dbReference>
<keyword evidence="2" id="KW-0378">Hydrolase</keyword>
<organism evidence="5 6">
    <name type="scientific">Coraliomargarita akajimensis (strain DSM 45221 / IAM 15411 / JCM 23193 / KCTC 12865 / 04OKA010-24)</name>
    <dbReference type="NCBI Taxonomy" id="583355"/>
    <lineage>
        <taxon>Bacteria</taxon>
        <taxon>Pseudomonadati</taxon>
        <taxon>Verrucomicrobiota</taxon>
        <taxon>Opitutia</taxon>
        <taxon>Puniceicoccales</taxon>
        <taxon>Coraliomargaritaceae</taxon>
        <taxon>Coraliomargarita</taxon>
    </lineage>
</organism>
<keyword evidence="3" id="KW-0732">Signal</keyword>
<evidence type="ECO:0000259" key="4">
    <source>
        <dbReference type="Pfam" id="PF00884"/>
    </source>
</evidence>
<dbReference type="STRING" id="583355.Caka_0377"/>
<dbReference type="SUPFAM" id="SSF53649">
    <property type="entry name" value="Alkaline phosphatase-like"/>
    <property type="match status" value="1"/>
</dbReference>
<dbReference type="KEGG" id="caa:Caka_0377"/>
<accession>D5EMJ6</accession>
<evidence type="ECO:0000256" key="3">
    <source>
        <dbReference type="SAM" id="SignalP"/>
    </source>
</evidence>
<name>D5EMJ6_CORAD</name>
<reference evidence="5 6" key="1">
    <citation type="journal article" date="2010" name="Stand. Genomic Sci.">
        <title>Complete genome sequence of Coraliomargarita akajimensis type strain (04OKA010-24).</title>
        <authorList>
            <person name="Mavromatis K."/>
            <person name="Abt B."/>
            <person name="Brambilla E."/>
            <person name="Lapidus A."/>
            <person name="Copeland A."/>
            <person name="Deshpande S."/>
            <person name="Nolan M."/>
            <person name="Lucas S."/>
            <person name="Tice H."/>
            <person name="Cheng J.F."/>
            <person name="Han C."/>
            <person name="Detter J.C."/>
            <person name="Woyke T."/>
            <person name="Goodwin L."/>
            <person name="Pitluck S."/>
            <person name="Held B."/>
            <person name="Brettin T."/>
            <person name="Tapia R."/>
            <person name="Ivanova N."/>
            <person name="Mikhailova N."/>
            <person name="Pati A."/>
            <person name="Liolios K."/>
            <person name="Chen A."/>
            <person name="Palaniappan K."/>
            <person name="Land M."/>
            <person name="Hauser L."/>
            <person name="Chang Y.J."/>
            <person name="Jeffries C.D."/>
            <person name="Rohde M."/>
            <person name="Goker M."/>
            <person name="Bristow J."/>
            <person name="Eisen J.A."/>
            <person name="Markowitz V."/>
            <person name="Hugenholtz P."/>
            <person name="Klenk H.P."/>
            <person name="Kyrpides N.C."/>
        </authorList>
    </citation>
    <scope>NUCLEOTIDE SEQUENCE [LARGE SCALE GENOMIC DNA]</scope>
    <source>
        <strain evidence="6">DSM 45221 / IAM 15411 / JCM 23193 / KCTC 12865</strain>
    </source>
</reference>
<dbReference type="eggNOG" id="COG3119">
    <property type="taxonomic scope" value="Bacteria"/>
</dbReference>
<dbReference type="OrthoDB" id="9762324at2"/>
<dbReference type="CDD" id="cd16153">
    <property type="entry name" value="sulfatase_like"/>
    <property type="match status" value="1"/>
</dbReference>